<feature type="region of interest" description="Disordered" evidence="1">
    <location>
        <begin position="62"/>
        <end position="93"/>
    </location>
</feature>
<proteinExistence type="predicted"/>
<comment type="caution">
    <text evidence="2">The sequence shown here is derived from an EMBL/GenBank/DDBJ whole genome shotgun (WGS) entry which is preliminary data.</text>
</comment>
<protein>
    <submittedName>
        <fullName evidence="2">Uncharacterized protein</fullName>
    </submittedName>
</protein>
<dbReference type="EMBL" id="JACGWO010000004">
    <property type="protein sequence ID" value="KAK4428747.1"/>
    <property type="molecule type" value="Genomic_DNA"/>
</dbReference>
<evidence type="ECO:0000313" key="3">
    <source>
        <dbReference type="Proteomes" id="UP001293254"/>
    </source>
</evidence>
<reference evidence="2" key="2">
    <citation type="journal article" date="2024" name="Plant">
        <title>Genomic evolution and insights into agronomic trait innovations of Sesamum species.</title>
        <authorList>
            <person name="Miao H."/>
            <person name="Wang L."/>
            <person name="Qu L."/>
            <person name="Liu H."/>
            <person name="Sun Y."/>
            <person name="Le M."/>
            <person name="Wang Q."/>
            <person name="Wei S."/>
            <person name="Zheng Y."/>
            <person name="Lin W."/>
            <person name="Duan Y."/>
            <person name="Cao H."/>
            <person name="Xiong S."/>
            <person name="Wang X."/>
            <person name="Wei L."/>
            <person name="Li C."/>
            <person name="Ma Q."/>
            <person name="Ju M."/>
            <person name="Zhao R."/>
            <person name="Li G."/>
            <person name="Mu C."/>
            <person name="Tian Q."/>
            <person name="Mei H."/>
            <person name="Zhang T."/>
            <person name="Gao T."/>
            <person name="Zhang H."/>
        </authorList>
    </citation>
    <scope>NUCLEOTIDE SEQUENCE</scope>
    <source>
        <strain evidence="2">3651</strain>
    </source>
</reference>
<dbReference type="Proteomes" id="UP001293254">
    <property type="component" value="Unassembled WGS sequence"/>
</dbReference>
<reference evidence="2" key="1">
    <citation type="submission" date="2020-06" db="EMBL/GenBank/DDBJ databases">
        <authorList>
            <person name="Li T."/>
            <person name="Hu X."/>
            <person name="Zhang T."/>
            <person name="Song X."/>
            <person name="Zhang H."/>
            <person name="Dai N."/>
            <person name="Sheng W."/>
            <person name="Hou X."/>
            <person name="Wei L."/>
        </authorList>
    </citation>
    <scope>NUCLEOTIDE SEQUENCE</scope>
    <source>
        <strain evidence="2">3651</strain>
        <tissue evidence="2">Leaf</tissue>
    </source>
</reference>
<name>A0AAE2CNK8_9LAMI</name>
<feature type="region of interest" description="Disordered" evidence="1">
    <location>
        <begin position="1"/>
        <end position="33"/>
    </location>
</feature>
<accession>A0AAE2CNK8</accession>
<evidence type="ECO:0000313" key="2">
    <source>
        <dbReference type="EMBL" id="KAK4428747.1"/>
    </source>
</evidence>
<organism evidence="2 3">
    <name type="scientific">Sesamum alatum</name>
    <dbReference type="NCBI Taxonomy" id="300844"/>
    <lineage>
        <taxon>Eukaryota</taxon>
        <taxon>Viridiplantae</taxon>
        <taxon>Streptophyta</taxon>
        <taxon>Embryophyta</taxon>
        <taxon>Tracheophyta</taxon>
        <taxon>Spermatophyta</taxon>
        <taxon>Magnoliopsida</taxon>
        <taxon>eudicotyledons</taxon>
        <taxon>Gunneridae</taxon>
        <taxon>Pentapetalae</taxon>
        <taxon>asterids</taxon>
        <taxon>lamiids</taxon>
        <taxon>Lamiales</taxon>
        <taxon>Pedaliaceae</taxon>
        <taxon>Sesamum</taxon>
    </lineage>
</organism>
<dbReference type="AlphaFoldDB" id="A0AAE2CNK8"/>
<keyword evidence="3" id="KW-1185">Reference proteome</keyword>
<sequence length="121" mass="13585">MKKLTRENPRGIMDQAMNPETQGHTERQPTEASDISGLLEEAVERGARAALRWARLQRDNDLLKMNQAGPRSRNEAGSVGSNRAPSPARSRPGIMLKIHELNYYKRSSGNYASNSFMRFLA</sequence>
<evidence type="ECO:0000256" key="1">
    <source>
        <dbReference type="SAM" id="MobiDB-lite"/>
    </source>
</evidence>
<gene>
    <name evidence="2" type="ORF">Salat_1174600</name>
</gene>